<evidence type="ECO:0000256" key="1">
    <source>
        <dbReference type="SAM" id="MobiDB-lite"/>
    </source>
</evidence>
<gene>
    <name evidence="2" type="ORF">SteCoe_27430</name>
</gene>
<reference evidence="2 3" key="1">
    <citation type="submission" date="2016-11" db="EMBL/GenBank/DDBJ databases">
        <title>The macronuclear genome of Stentor coeruleus: a giant cell with tiny introns.</title>
        <authorList>
            <person name="Slabodnick M."/>
            <person name="Ruby J.G."/>
            <person name="Reiff S.B."/>
            <person name="Swart E.C."/>
            <person name="Gosai S."/>
            <person name="Prabakaran S."/>
            <person name="Witkowska E."/>
            <person name="Larue G.E."/>
            <person name="Fisher S."/>
            <person name="Freeman R.M."/>
            <person name="Gunawardena J."/>
            <person name="Chu W."/>
            <person name="Stover N.A."/>
            <person name="Gregory B.D."/>
            <person name="Nowacki M."/>
            <person name="Derisi J."/>
            <person name="Roy S.W."/>
            <person name="Marshall W.F."/>
            <person name="Sood P."/>
        </authorList>
    </citation>
    <scope>NUCLEOTIDE SEQUENCE [LARGE SCALE GENOMIC DNA]</scope>
    <source>
        <strain evidence="2">WM001</strain>
    </source>
</reference>
<sequence length="78" mass="9178">METSSYKDKYKELKRKFKALQNEHLKLSSQYDISMKSIKLLKREISFMDEKTAELQKKSGKPYKKAKTEDNDDSAPQT</sequence>
<evidence type="ECO:0000313" key="2">
    <source>
        <dbReference type="EMBL" id="OMJ73817.1"/>
    </source>
</evidence>
<feature type="region of interest" description="Disordered" evidence="1">
    <location>
        <begin position="54"/>
        <end position="78"/>
    </location>
</feature>
<keyword evidence="3" id="KW-1185">Reference proteome</keyword>
<name>A0A1R2BAP0_9CILI</name>
<evidence type="ECO:0000313" key="3">
    <source>
        <dbReference type="Proteomes" id="UP000187209"/>
    </source>
</evidence>
<comment type="caution">
    <text evidence="2">The sequence shown here is derived from an EMBL/GenBank/DDBJ whole genome shotgun (WGS) entry which is preliminary data.</text>
</comment>
<protein>
    <submittedName>
        <fullName evidence="2">Uncharacterized protein</fullName>
    </submittedName>
</protein>
<organism evidence="2 3">
    <name type="scientific">Stentor coeruleus</name>
    <dbReference type="NCBI Taxonomy" id="5963"/>
    <lineage>
        <taxon>Eukaryota</taxon>
        <taxon>Sar</taxon>
        <taxon>Alveolata</taxon>
        <taxon>Ciliophora</taxon>
        <taxon>Postciliodesmatophora</taxon>
        <taxon>Heterotrichea</taxon>
        <taxon>Heterotrichida</taxon>
        <taxon>Stentoridae</taxon>
        <taxon>Stentor</taxon>
    </lineage>
</organism>
<dbReference type="EMBL" id="MPUH01000794">
    <property type="protein sequence ID" value="OMJ73817.1"/>
    <property type="molecule type" value="Genomic_DNA"/>
</dbReference>
<accession>A0A1R2BAP0</accession>
<proteinExistence type="predicted"/>
<dbReference type="Proteomes" id="UP000187209">
    <property type="component" value="Unassembled WGS sequence"/>
</dbReference>
<dbReference type="AlphaFoldDB" id="A0A1R2BAP0"/>